<gene>
    <name evidence="1" type="ORF">Taro_030690</name>
</gene>
<sequence length="96" mass="10388">MIRRVLNHWEFLSNPGQAELQRVLLGQGEEATAISMGFGRFSVFSPQEARVERGKHQGIVGLRILRVGSTTPTVVNSPVGCPRFSVSQAVSSGLVP</sequence>
<reference evidence="1" key="1">
    <citation type="submission" date="2017-07" db="EMBL/GenBank/DDBJ databases">
        <title>Taro Niue Genome Assembly and Annotation.</title>
        <authorList>
            <person name="Atibalentja N."/>
            <person name="Keating K."/>
            <person name="Fields C.J."/>
        </authorList>
    </citation>
    <scope>NUCLEOTIDE SEQUENCE</scope>
    <source>
        <strain evidence="1">Niue_2</strain>
        <tissue evidence="1">Leaf</tissue>
    </source>
</reference>
<protein>
    <submittedName>
        <fullName evidence="1">Uncharacterized protein</fullName>
    </submittedName>
</protein>
<dbReference type="EMBL" id="NMUH01002125">
    <property type="protein sequence ID" value="MQL97991.1"/>
    <property type="molecule type" value="Genomic_DNA"/>
</dbReference>
<dbReference type="AlphaFoldDB" id="A0A843VM06"/>
<name>A0A843VM06_COLES</name>
<dbReference type="Proteomes" id="UP000652761">
    <property type="component" value="Unassembled WGS sequence"/>
</dbReference>
<organism evidence="1 2">
    <name type="scientific">Colocasia esculenta</name>
    <name type="common">Wild taro</name>
    <name type="synonym">Arum esculentum</name>
    <dbReference type="NCBI Taxonomy" id="4460"/>
    <lineage>
        <taxon>Eukaryota</taxon>
        <taxon>Viridiplantae</taxon>
        <taxon>Streptophyta</taxon>
        <taxon>Embryophyta</taxon>
        <taxon>Tracheophyta</taxon>
        <taxon>Spermatophyta</taxon>
        <taxon>Magnoliopsida</taxon>
        <taxon>Liliopsida</taxon>
        <taxon>Araceae</taxon>
        <taxon>Aroideae</taxon>
        <taxon>Colocasieae</taxon>
        <taxon>Colocasia</taxon>
    </lineage>
</organism>
<evidence type="ECO:0000313" key="2">
    <source>
        <dbReference type="Proteomes" id="UP000652761"/>
    </source>
</evidence>
<feature type="non-terminal residue" evidence="1">
    <location>
        <position position="96"/>
    </location>
</feature>
<proteinExistence type="predicted"/>
<evidence type="ECO:0000313" key="1">
    <source>
        <dbReference type="EMBL" id="MQL97991.1"/>
    </source>
</evidence>
<accession>A0A843VM06</accession>
<comment type="caution">
    <text evidence="1">The sequence shown here is derived from an EMBL/GenBank/DDBJ whole genome shotgun (WGS) entry which is preliminary data.</text>
</comment>
<keyword evidence="2" id="KW-1185">Reference proteome</keyword>